<dbReference type="PANTHER" id="PTHR31451:SF40">
    <property type="entry name" value="GLYCOSIDE HYDROLASE FAMILY 5 DOMAIN-CONTAINING PROTEIN"/>
    <property type="match status" value="1"/>
</dbReference>
<sequence length="431" mass="50143">MKQYFFVLTLLYLCFSASAQEFVQVQDGQFVRKGQSYHYLGTNFWYGMNLAVADEQRLIRELNRLDKLGVKNLRIMAASEGSINAPWRMQPTVQIRPGTINEDMLQGLDFLLNEMKKRDMLAVVCLNNFWPWSGGFSQYVSWANDEEEIPFPPPAALGDWRVYQEYAAQFYQNEQAQQLFMQFLELILERKNSENGLLYKNDPTIMSWQLANEPEGVNKPELYRKWIFETADRIKELDANHLVSIGSEGNTPSAKNGTDFYKDHDHASIDYCTFHLWVQNWGWYDPLNAEKTYSSAIIMASQYILDHLNTAKKLQKPLVLEEFGISRDQNSYSDTSKVTYRNRYYAFIFQSLLNYSENLPQMAGANFWAWGGEGRPEEPKAIWKLGADFIGDPPHEYQGWYSVYDQDITTLLIIREFAEKFSALDQNKSLK</sequence>
<organism evidence="6 7">
    <name type="scientific">Christiangramia flava JLT2011</name>
    <dbReference type="NCBI Taxonomy" id="1229726"/>
    <lineage>
        <taxon>Bacteria</taxon>
        <taxon>Pseudomonadati</taxon>
        <taxon>Bacteroidota</taxon>
        <taxon>Flavobacteriia</taxon>
        <taxon>Flavobacteriales</taxon>
        <taxon>Flavobacteriaceae</taxon>
        <taxon>Christiangramia</taxon>
    </lineage>
</organism>
<evidence type="ECO:0000256" key="4">
    <source>
        <dbReference type="ARBA" id="ARBA00023295"/>
    </source>
</evidence>
<dbReference type="InterPro" id="IPR017853">
    <property type="entry name" value="GH"/>
</dbReference>
<evidence type="ECO:0000313" key="7">
    <source>
        <dbReference type="Proteomes" id="UP000186230"/>
    </source>
</evidence>
<dbReference type="SUPFAM" id="SSF51445">
    <property type="entry name" value="(Trans)glycosidases"/>
    <property type="match status" value="1"/>
</dbReference>
<dbReference type="PANTHER" id="PTHR31451">
    <property type="match status" value="1"/>
</dbReference>
<keyword evidence="3" id="KW-0378">Hydrolase</keyword>
<dbReference type="Gene3D" id="3.20.20.80">
    <property type="entry name" value="Glycosidases"/>
    <property type="match status" value="1"/>
</dbReference>
<dbReference type="Pfam" id="PF26410">
    <property type="entry name" value="GH5_mannosidase"/>
    <property type="match status" value="1"/>
</dbReference>
<dbReference type="STRING" id="1229726.GRFL_0929"/>
<dbReference type="AlphaFoldDB" id="A0A1L7I391"/>
<dbReference type="EMBL" id="CP016359">
    <property type="protein sequence ID" value="APU67653.1"/>
    <property type="molecule type" value="Genomic_DNA"/>
</dbReference>
<evidence type="ECO:0000256" key="3">
    <source>
        <dbReference type="ARBA" id="ARBA00022801"/>
    </source>
</evidence>
<keyword evidence="4" id="KW-0326">Glycosidase</keyword>
<dbReference type="InterPro" id="IPR045053">
    <property type="entry name" value="MAN-like"/>
</dbReference>
<dbReference type="GO" id="GO:0016985">
    <property type="term" value="F:mannan endo-1,4-beta-mannosidase activity"/>
    <property type="evidence" value="ECO:0007669"/>
    <property type="project" value="TreeGrafter"/>
</dbReference>
<feature type="domain" description="Glycoside hydrolase family 5" evidence="5">
    <location>
        <begin position="20"/>
        <end position="422"/>
    </location>
</feature>
<dbReference type="GO" id="GO:0005975">
    <property type="term" value="P:carbohydrate metabolic process"/>
    <property type="evidence" value="ECO:0007669"/>
    <property type="project" value="InterPro"/>
</dbReference>
<dbReference type="RefSeq" id="WP_083643512.1">
    <property type="nucleotide sequence ID" value="NZ_AMRU01000020.1"/>
</dbReference>
<dbReference type="OrthoDB" id="9801493at2"/>
<name>A0A1L7I391_9FLAO</name>
<dbReference type="InterPro" id="IPR001547">
    <property type="entry name" value="Glyco_hydro_5"/>
</dbReference>
<reference evidence="6 7" key="1">
    <citation type="submission" date="2016-07" db="EMBL/GenBank/DDBJ databases">
        <title>Multi-omics approach to identify versatile polysaccharide utilization systems of a marine flavobacterium Gramella flava.</title>
        <authorList>
            <person name="Tang K."/>
        </authorList>
    </citation>
    <scope>NUCLEOTIDE SEQUENCE [LARGE SCALE GENOMIC DNA]</scope>
    <source>
        <strain evidence="6 7">JLT2011</strain>
    </source>
</reference>
<comment type="catalytic activity">
    <reaction evidence="1">
        <text>Random hydrolysis of (1-&gt;4)-beta-D-mannosidic linkages in mannans, galactomannans and glucomannans.</text>
        <dbReference type="EC" id="3.2.1.78"/>
    </reaction>
</comment>
<keyword evidence="7" id="KW-1185">Reference proteome</keyword>
<gene>
    <name evidence="6" type="ORF">GRFL_0929</name>
</gene>
<dbReference type="EC" id="3.2.1.78" evidence="2"/>
<dbReference type="Proteomes" id="UP000186230">
    <property type="component" value="Chromosome"/>
</dbReference>
<evidence type="ECO:0000259" key="5">
    <source>
        <dbReference type="Pfam" id="PF26410"/>
    </source>
</evidence>
<dbReference type="KEGG" id="gfl:GRFL_0929"/>
<protein>
    <recommendedName>
        <fullName evidence="2">mannan endo-1,4-beta-mannosidase</fullName>
        <ecNumber evidence="2">3.2.1.78</ecNumber>
    </recommendedName>
</protein>
<evidence type="ECO:0000313" key="6">
    <source>
        <dbReference type="EMBL" id="APU67653.1"/>
    </source>
</evidence>
<proteinExistence type="predicted"/>
<evidence type="ECO:0000256" key="2">
    <source>
        <dbReference type="ARBA" id="ARBA00012706"/>
    </source>
</evidence>
<evidence type="ECO:0000256" key="1">
    <source>
        <dbReference type="ARBA" id="ARBA00001678"/>
    </source>
</evidence>
<accession>A0A1L7I391</accession>